<accession>A0A840MVC4</accession>
<dbReference type="AlphaFoldDB" id="A0A840MVC4"/>
<sequence length="99" mass="10975">MFVDGSLSEHRAKIIGPMRSNARPETSAPVPEHSADKADEGDGCDDGCAHRHGKYDPSGDMNGKEKNCRDKYREPRGKTRSEPCLYNAPEQQFFNGGTY</sequence>
<feature type="compositionally biased region" description="Basic and acidic residues" evidence="1">
    <location>
        <begin position="54"/>
        <end position="81"/>
    </location>
</feature>
<evidence type="ECO:0000256" key="1">
    <source>
        <dbReference type="SAM" id="MobiDB-lite"/>
    </source>
</evidence>
<reference evidence="2 3" key="1">
    <citation type="submission" date="2020-08" db="EMBL/GenBank/DDBJ databases">
        <title>Genomic Encyclopedia of Type Strains, Phase IV (KMG-IV): sequencing the most valuable type-strain genomes for metagenomic binning, comparative biology and taxonomic classification.</title>
        <authorList>
            <person name="Goeker M."/>
        </authorList>
    </citation>
    <scope>NUCLEOTIDE SEQUENCE [LARGE SCALE GENOMIC DNA]</scope>
    <source>
        <strain evidence="2 3">DSM 17498</strain>
    </source>
</reference>
<gene>
    <name evidence="2" type="ORF">HNQ36_000342</name>
</gene>
<evidence type="ECO:0000313" key="3">
    <source>
        <dbReference type="Proteomes" id="UP000521227"/>
    </source>
</evidence>
<name>A0A840MVC4_9BRAD</name>
<dbReference type="EMBL" id="JACHIJ010000001">
    <property type="protein sequence ID" value="MBB5050394.1"/>
    <property type="molecule type" value="Genomic_DNA"/>
</dbReference>
<protein>
    <submittedName>
        <fullName evidence="2">Uncharacterized protein</fullName>
    </submittedName>
</protein>
<evidence type="ECO:0000313" key="2">
    <source>
        <dbReference type="EMBL" id="MBB5050394.1"/>
    </source>
</evidence>
<feature type="region of interest" description="Disordered" evidence="1">
    <location>
        <begin position="1"/>
        <end position="83"/>
    </location>
</feature>
<proteinExistence type="predicted"/>
<organism evidence="2 3">
    <name type="scientific">Afipia massiliensis</name>
    <dbReference type="NCBI Taxonomy" id="211460"/>
    <lineage>
        <taxon>Bacteria</taxon>
        <taxon>Pseudomonadati</taxon>
        <taxon>Pseudomonadota</taxon>
        <taxon>Alphaproteobacteria</taxon>
        <taxon>Hyphomicrobiales</taxon>
        <taxon>Nitrobacteraceae</taxon>
        <taxon>Afipia</taxon>
    </lineage>
</organism>
<comment type="caution">
    <text evidence="2">The sequence shown here is derived from an EMBL/GenBank/DDBJ whole genome shotgun (WGS) entry which is preliminary data.</text>
</comment>
<dbReference type="Proteomes" id="UP000521227">
    <property type="component" value="Unassembled WGS sequence"/>
</dbReference>